<dbReference type="InterPro" id="IPR040352">
    <property type="entry name" value="TMUB1/2"/>
</dbReference>
<dbReference type="SUPFAM" id="SSF54236">
    <property type="entry name" value="Ubiquitin-like"/>
    <property type="match status" value="1"/>
</dbReference>
<dbReference type="GO" id="GO:0036503">
    <property type="term" value="P:ERAD pathway"/>
    <property type="evidence" value="ECO:0007669"/>
    <property type="project" value="InterPro"/>
</dbReference>
<comment type="caution">
    <text evidence="4">The sequence shown here is derived from an EMBL/GenBank/DDBJ whole genome shotgun (WGS) entry which is preliminary data.</text>
</comment>
<proteinExistence type="predicted"/>
<evidence type="ECO:0000313" key="5">
    <source>
        <dbReference type="Proteomes" id="UP000051574"/>
    </source>
</evidence>
<accession>A0A0T6B465</accession>
<sequence>MIYKIPFTGDINSEFSHLILAVLVIVVLSLAWWTTSIRDNWQVRAVYFLDTRLRRSRSRHLRRLTNHTVSSTLVESTQTTTDPPSSQTDPVTEVVDVVNSTAEEAKSEENTVEGRAEGGESSSLEAKDGPAAIIKKMDADNDLVREKRLEFFRRRHEAATDPKEGTSSTNGGECSASERASASNREEIEEIAQTEIIECSVETDSRTNASEDLHNGDIIRVKLKYLNDDLKIVDGLLSELLGEFKRRHFETEISQNKLVKLIFNGQLLQRDDDSLQSYGFFNNCVVHCLIHQQRVTNEDNTDSSSTGSSRNRNGRSNQRDWDLGNLFIILISVFLSSAWYFRYQYPQFFTITA</sequence>
<dbReference type="Gene3D" id="3.10.20.90">
    <property type="entry name" value="Phosphatidylinositol 3-kinase Catalytic Subunit, Chain A, domain 1"/>
    <property type="match status" value="1"/>
</dbReference>
<feature type="transmembrane region" description="Helical" evidence="2">
    <location>
        <begin position="15"/>
        <end position="34"/>
    </location>
</feature>
<feature type="compositionally biased region" description="Low complexity" evidence="1">
    <location>
        <begin position="76"/>
        <end position="90"/>
    </location>
</feature>
<feature type="compositionally biased region" description="Basic and acidic residues" evidence="1">
    <location>
        <begin position="154"/>
        <end position="164"/>
    </location>
</feature>
<dbReference type="CDD" id="cd17057">
    <property type="entry name" value="Ubl_TMUB1_like"/>
    <property type="match status" value="1"/>
</dbReference>
<organism evidence="4 5">
    <name type="scientific">Oryctes borbonicus</name>
    <dbReference type="NCBI Taxonomy" id="1629725"/>
    <lineage>
        <taxon>Eukaryota</taxon>
        <taxon>Metazoa</taxon>
        <taxon>Ecdysozoa</taxon>
        <taxon>Arthropoda</taxon>
        <taxon>Hexapoda</taxon>
        <taxon>Insecta</taxon>
        <taxon>Pterygota</taxon>
        <taxon>Neoptera</taxon>
        <taxon>Endopterygota</taxon>
        <taxon>Coleoptera</taxon>
        <taxon>Polyphaga</taxon>
        <taxon>Scarabaeiformia</taxon>
        <taxon>Scarabaeidae</taxon>
        <taxon>Dynastinae</taxon>
        <taxon>Oryctes</taxon>
    </lineage>
</organism>
<feature type="non-terminal residue" evidence="4">
    <location>
        <position position="353"/>
    </location>
</feature>
<dbReference type="EMBL" id="LJIG01016015">
    <property type="protein sequence ID" value="KRT81869.1"/>
    <property type="molecule type" value="Genomic_DNA"/>
</dbReference>
<dbReference type="PANTHER" id="PTHR14557:SF5">
    <property type="entry name" value="UBIQUITIN-LIKE DOMAIN-CONTAINING PROTEIN"/>
    <property type="match status" value="1"/>
</dbReference>
<dbReference type="PROSITE" id="PS50053">
    <property type="entry name" value="UBIQUITIN_2"/>
    <property type="match status" value="1"/>
</dbReference>
<dbReference type="Proteomes" id="UP000051574">
    <property type="component" value="Unassembled WGS sequence"/>
</dbReference>
<keyword evidence="2" id="KW-0472">Membrane</keyword>
<dbReference type="InterPro" id="IPR029071">
    <property type="entry name" value="Ubiquitin-like_domsf"/>
</dbReference>
<feature type="region of interest" description="Disordered" evidence="1">
    <location>
        <begin position="71"/>
        <end position="131"/>
    </location>
</feature>
<name>A0A0T6B465_9SCAR</name>
<evidence type="ECO:0000256" key="1">
    <source>
        <dbReference type="SAM" id="MobiDB-lite"/>
    </source>
</evidence>
<keyword evidence="2" id="KW-0812">Transmembrane</keyword>
<keyword evidence="2" id="KW-1133">Transmembrane helix</keyword>
<protein>
    <submittedName>
        <fullName evidence="4">Ubiquitin</fullName>
    </submittedName>
</protein>
<dbReference type="OrthoDB" id="161999at2759"/>
<keyword evidence="5" id="KW-1185">Reference proteome</keyword>
<feature type="compositionally biased region" description="Basic and acidic residues" evidence="1">
    <location>
        <begin position="103"/>
        <end position="118"/>
    </location>
</feature>
<gene>
    <name evidence="4" type="ORF">AMK59_5303</name>
</gene>
<feature type="domain" description="Ubiquitin-like" evidence="3">
    <location>
        <begin position="219"/>
        <end position="292"/>
    </location>
</feature>
<dbReference type="InterPro" id="IPR000626">
    <property type="entry name" value="Ubiquitin-like_dom"/>
</dbReference>
<evidence type="ECO:0000256" key="2">
    <source>
        <dbReference type="SAM" id="Phobius"/>
    </source>
</evidence>
<dbReference type="Pfam" id="PF00240">
    <property type="entry name" value="ubiquitin"/>
    <property type="match status" value="1"/>
</dbReference>
<reference evidence="4 5" key="1">
    <citation type="submission" date="2015-09" db="EMBL/GenBank/DDBJ databases">
        <title>Draft genome of the scarab beetle Oryctes borbonicus.</title>
        <authorList>
            <person name="Meyer J.M."/>
            <person name="Markov G.V."/>
            <person name="Baskaran P."/>
            <person name="Herrmann M."/>
            <person name="Sommer R.J."/>
            <person name="Roedelsperger C."/>
        </authorList>
    </citation>
    <scope>NUCLEOTIDE SEQUENCE [LARGE SCALE GENOMIC DNA]</scope>
    <source>
        <strain evidence="4">OB123</strain>
        <tissue evidence="4">Whole animal</tissue>
    </source>
</reference>
<evidence type="ECO:0000259" key="3">
    <source>
        <dbReference type="PROSITE" id="PS50053"/>
    </source>
</evidence>
<feature type="transmembrane region" description="Helical" evidence="2">
    <location>
        <begin position="323"/>
        <end position="341"/>
    </location>
</feature>
<evidence type="ECO:0000313" key="4">
    <source>
        <dbReference type="EMBL" id="KRT81869.1"/>
    </source>
</evidence>
<feature type="region of interest" description="Disordered" evidence="1">
    <location>
        <begin position="154"/>
        <end position="185"/>
    </location>
</feature>
<dbReference type="AlphaFoldDB" id="A0A0T6B465"/>
<dbReference type="PANTHER" id="PTHR14557">
    <property type="entry name" value="PROTEIN C7ORF21"/>
    <property type="match status" value="1"/>
</dbReference>